<dbReference type="Pfam" id="PF13191">
    <property type="entry name" value="AAA_16"/>
    <property type="match status" value="1"/>
</dbReference>
<evidence type="ECO:0000313" key="6">
    <source>
        <dbReference type="Proteomes" id="UP000035058"/>
    </source>
</evidence>
<proteinExistence type="predicted"/>
<dbReference type="InterPro" id="IPR041664">
    <property type="entry name" value="AAA_16"/>
</dbReference>
<dbReference type="InterPro" id="IPR011990">
    <property type="entry name" value="TPR-like_helical_dom_sf"/>
</dbReference>
<dbReference type="InterPro" id="IPR039420">
    <property type="entry name" value="WalR-like"/>
</dbReference>
<dbReference type="PROSITE" id="PS50043">
    <property type="entry name" value="HTH_LUXR_2"/>
    <property type="match status" value="1"/>
</dbReference>
<evidence type="ECO:0000256" key="2">
    <source>
        <dbReference type="ARBA" id="ARBA00023125"/>
    </source>
</evidence>
<dbReference type="Pfam" id="PF00196">
    <property type="entry name" value="GerE"/>
    <property type="match status" value="1"/>
</dbReference>
<dbReference type="CDD" id="cd06170">
    <property type="entry name" value="LuxR_C_like"/>
    <property type="match status" value="1"/>
</dbReference>
<dbReference type="Gene3D" id="3.40.50.300">
    <property type="entry name" value="P-loop containing nucleotide triphosphate hydrolases"/>
    <property type="match status" value="1"/>
</dbReference>
<dbReference type="Proteomes" id="UP000035058">
    <property type="component" value="Unassembled WGS sequence"/>
</dbReference>
<dbReference type="Gene3D" id="1.25.40.10">
    <property type="entry name" value="Tetratricopeptide repeat domain"/>
    <property type="match status" value="1"/>
</dbReference>
<dbReference type="SUPFAM" id="SSF48452">
    <property type="entry name" value="TPR-like"/>
    <property type="match status" value="1"/>
</dbReference>
<organism evidence="5 6">
    <name type="scientific">Gordonia namibiensis NBRC 108229</name>
    <dbReference type="NCBI Taxonomy" id="1208314"/>
    <lineage>
        <taxon>Bacteria</taxon>
        <taxon>Bacillati</taxon>
        <taxon>Actinomycetota</taxon>
        <taxon>Actinomycetes</taxon>
        <taxon>Mycobacteriales</taxon>
        <taxon>Gordoniaceae</taxon>
        <taxon>Gordonia</taxon>
    </lineage>
</organism>
<evidence type="ECO:0000256" key="3">
    <source>
        <dbReference type="ARBA" id="ARBA00023163"/>
    </source>
</evidence>
<reference evidence="5 6" key="1">
    <citation type="submission" date="2012-08" db="EMBL/GenBank/DDBJ databases">
        <title>Whole genome shotgun sequence of Gordonia namibiensis NBRC 108229.</title>
        <authorList>
            <person name="Isaki-Nakamura S."/>
            <person name="Hosoyama A."/>
            <person name="Tsuchikane K."/>
            <person name="Katsumata H."/>
            <person name="Baba S."/>
            <person name="Yamazaki S."/>
            <person name="Fujita N."/>
        </authorList>
    </citation>
    <scope>NUCLEOTIDE SEQUENCE [LARGE SCALE GENOMIC DNA]</scope>
    <source>
        <strain evidence="5 6">NBRC 108229</strain>
    </source>
</reference>
<sequence>MTVAGRDTTHMVISTVCAGRDREIDVLTERLRGTSGTDLLVVTGDPGIGKSTLLNRMVDLHRRTAGDAHTLVAQASPWQSRSPGALIRQLTQDTTGATPTNPGGLAESLLAVIPDADEQPTLIAVDDADSADEESLRALITLTREHRSRRILIVVTTARPGIRLAGWTFDELRLDGVGPDAAPEIAAQRGIVLHPVMRDELLAHTRGNPRDIVALLDEVPAGTWARSGGRLPAPRRVVDEVRAALSAPGTPARALIEALAILDANEPLSTAIELAGIDDPLRAIDDARRTTLITADGALTPAEAQPRLTTPLVRAAVLEIMGMTAVGEAHRRAAEVVADPARRLHHRVAATPTPDADLADDLAGLARTRGAEGAWAEAARLYRQAGRLTPDTLERDTRITLAVDSLLAAGDCVGAGALVPTVESLRETPLRNATLAYLAILRGRSAEAQLRLDRAWGIVNAQREPDTAALIAQRYVLHNLVRCQGSELVTWADRAMAMAVEGSAARIEAAVIRGLGLAWSGQPEAARAEYDSITERIRYGAQAQRATMGRGWLQLSLDEIDAARTNLEAAVSMAQLGGSTRISLWALAWLARVQFLTGDWDEAMRGVDAGLALARSSGIELVTPLLDWTACQIHSSRGNWDEADRHIAHSSTSIGDYEIMRIPEMIARAHRAEAAAEYAKVIRTLTPLVTMSETVPALSEPGLWPWVDILANAQVIEGRLDEADRLLHRYEARAAERGHRSAAARLKYARGRHLGATGDIHGARRTFEEGLELLDGLGLRYDQARVNFAYGQTLRRAGKRRAADTVIGTARELYLSLGATAFVERCDRELKAGGLTTSRADRDGAPRDAGELTPQEEAVTTLVARGLSNREVAAELFISPKTVQYHLTRIYAKLGLRSRAELAASRR</sequence>
<protein>
    <submittedName>
        <fullName evidence="5">Putative LuxR family transcriptional regulator</fullName>
    </submittedName>
</protein>
<dbReference type="InterPro" id="IPR027417">
    <property type="entry name" value="P-loop_NTPase"/>
</dbReference>
<evidence type="ECO:0000313" key="5">
    <source>
        <dbReference type="EMBL" id="GAC01366.1"/>
    </source>
</evidence>
<dbReference type="CDD" id="cd00882">
    <property type="entry name" value="Ras_like_GTPase"/>
    <property type="match status" value="1"/>
</dbReference>
<dbReference type="SUPFAM" id="SSF46894">
    <property type="entry name" value="C-terminal effector domain of the bipartite response regulators"/>
    <property type="match status" value="1"/>
</dbReference>
<dbReference type="SMART" id="SM00421">
    <property type="entry name" value="HTH_LUXR"/>
    <property type="match status" value="1"/>
</dbReference>
<dbReference type="InterPro" id="IPR000792">
    <property type="entry name" value="Tscrpt_reg_LuxR_C"/>
</dbReference>
<dbReference type="InterPro" id="IPR016032">
    <property type="entry name" value="Sig_transdc_resp-reg_C-effctor"/>
</dbReference>
<dbReference type="PANTHER" id="PTHR43214">
    <property type="entry name" value="TWO-COMPONENT RESPONSE REGULATOR"/>
    <property type="match status" value="1"/>
</dbReference>
<dbReference type="InterPro" id="IPR036388">
    <property type="entry name" value="WH-like_DNA-bd_sf"/>
</dbReference>
<evidence type="ECO:0000259" key="4">
    <source>
        <dbReference type="PROSITE" id="PS50043"/>
    </source>
</evidence>
<dbReference type="Gene3D" id="1.10.10.10">
    <property type="entry name" value="Winged helix-like DNA-binding domain superfamily/Winged helix DNA-binding domain"/>
    <property type="match status" value="1"/>
</dbReference>
<gene>
    <name evidence="5" type="ORF">GONAM_25_00280</name>
</gene>
<dbReference type="SUPFAM" id="SSF52540">
    <property type="entry name" value="P-loop containing nucleoside triphosphate hydrolases"/>
    <property type="match status" value="1"/>
</dbReference>
<dbReference type="PRINTS" id="PR00038">
    <property type="entry name" value="HTHLUXR"/>
</dbReference>
<keyword evidence="3" id="KW-0804">Transcription</keyword>
<keyword evidence="6" id="KW-1185">Reference proteome</keyword>
<feature type="domain" description="HTH luxR-type" evidence="4">
    <location>
        <begin position="845"/>
        <end position="907"/>
    </location>
</feature>
<dbReference type="EMBL" id="BAHE01000025">
    <property type="protein sequence ID" value="GAC01366.1"/>
    <property type="molecule type" value="Genomic_DNA"/>
</dbReference>
<dbReference type="GO" id="GO:0006355">
    <property type="term" value="P:regulation of DNA-templated transcription"/>
    <property type="evidence" value="ECO:0007669"/>
    <property type="project" value="InterPro"/>
</dbReference>
<dbReference type="PANTHER" id="PTHR43214:SF24">
    <property type="entry name" value="TRANSCRIPTIONAL REGULATORY PROTEIN NARL-RELATED"/>
    <property type="match status" value="1"/>
</dbReference>
<name>K6WPM4_9ACTN</name>
<keyword evidence="2" id="KW-0238">DNA-binding</keyword>
<dbReference type="AlphaFoldDB" id="K6WPM4"/>
<comment type="caution">
    <text evidence="5">The sequence shown here is derived from an EMBL/GenBank/DDBJ whole genome shotgun (WGS) entry which is preliminary data.</text>
</comment>
<keyword evidence="1" id="KW-0805">Transcription regulation</keyword>
<dbReference type="PROSITE" id="PS00622">
    <property type="entry name" value="HTH_LUXR_1"/>
    <property type="match status" value="1"/>
</dbReference>
<evidence type="ECO:0000256" key="1">
    <source>
        <dbReference type="ARBA" id="ARBA00023015"/>
    </source>
</evidence>
<accession>K6WPM4</accession>
<dbReference type="GO" id="GO:0003677">
    <property type="term" value="F:DNA binding"/>
    <property type="evidence" value="ECO:0007669"/>
    <property type="project" value="UniProtKB-KW"/>
</dbReference>